<gene>
    <name evidence="2" type="ORF">Pan216_08450</name>
</gene>
<accession>A0A518AZ48</accession>
<evidence type="ECO:0000313" key="3">
    <source>
        <dbReference type="Proteomes" id="UP000317093"/>
    </source>
</evidence>
<dbReference type="EMBL" id="CP036279">
    <property type="protein sequence ID" value="QDU60008.1"/>
    <property type="molecule type" value="Genomic_DNA"/>
</dbReference>
<name>A0A518AZ48_9BACT</name>
<evidence type="ECO:0000313" key="2">
    <source>
        <dbReference type="EMBL" id="QDU60008.1"/>
    </source>
</evidence>
<dbReference type="KEGG" id="knv:Pan216_08450"/>
<sequence length="118" mass="13732">MPSVRLQTREPPVRARESSWGFPPSGGLGYTPIDRGSIAWCHVHARMGMREAPLYWEDTRWGTDLWSLVDPATEKTGEDLEKIAISEERSPPRTKPKKWRRKCARWVIDKMAIRNRMN</sequence>
<protein>
    <submittedName>
        <fullName evidence="2">Uncharacterized protein</fullName>
    </submittedName>
</protein>
<organism evidence="2 3">
    <name type="scientific">Kolteria novifilia</name>
    <dbReference type="NCBI Taxonomy" id="2527975"/>
    <lineage>
        <taxon>Bacteria</taxon>
        <taxon>Pseudomonadati</taxon>
        <taxon>Planctomycetota</taxon>
        <taxon>Planctomycetia</taxon>
        <taxon>Kolteriales</taxon>
        <taxon>Kolteriaceae</taxon>
        <taxon>Kolteria</taxon>
    </lineage>
</organism>
<dbReference type="Proteomes" id="UP000317093">
    <property type="component" value="Chromosome"/>
</dbReference>
<proteinExistence type="predicted"/>
<evidence type="ECO:0000256" key="1">
    <source>
        <dbReference type="SAM" id="MobiDB-lite"/>
    </source>
</evidence>
<dbReference type="AlphaFoldDB" id="A0A518AZ48"/>
<feature type="compositionally biased region" description="Basic and acidic residues" evidence="1">
    <location>
        <begin position="7"/>
        <end position="17"/>
    </location>
</feature>
<feature type="region of interest" description="Disordered" evidence="1">
    <location>
        <begin position="1"/>
        <end position="21"/>
    </location>
</feature>
<reference evidence="2 3" key="1">
    <citation type="submission" date="2019-02" db="EMBL/GenBank/DDBJ databases">
        <title>Deep-cultivation of Planctomycetes and their phenomic and genomic characterization uncovers novel biology.</title>
        <authorList>
            <person name="Wiegand S."/>
            <person name="Jogler M."/>
            <person name="Boedeker C."/>
            <person name="Pinto D."/>
            <person name="Vollmers J."/>
            <person name="Rivas-Marin E."/>
            <person name="Kohn T."/>
            <person name="Peeters S.H."/>
            <person name="Heuer A."/>
            <person name="Rast P."/>
            <person name="Oberbeckmann S."/>
            <person name="Bunk B."/>
            <person name="Jeske O."/>
            <person name="Meyerdierks A."/>
            <person name="Storesund J.E."/>
            <person name="Kallscheuer N."/>
            <person name="Luecker S."/>
            <person name="Lage O.M."/>
            <person name="Pohl T."/>
            <person name="Merkel B.J."/>
            <person name="Hornburger P."/>
            <person name="Mueller R.-W."/>
            <person name="Bruemmer F."/>
            <person name="Labrenz M."/>
            <person name="Spormann A.M."/>
            <person name="Op den Camp H."/>
            <person name="Overmann J."/>
            <person name="Amann R."/>
            <person name="Jetten M.S.M."/>
            <person name="Mascher T."/>
            <person name="Medema M.H."/>
            <person name="Devos D.P."/>
            <person name="Kaster A.-K."/>
            <person name="Ovreas L."/>
            <person name="Rohde M."/>
            <person name="Galperin M.Y."/>
            <person name="Jogler C."/>
        </authorList>
    </citation>
    <scope>NUCLEOTIDE SEQUENCE [LARGE SCALE GENOMIC DNA]</scope>
    <source>
        <strain evidence="2 3">Pan216</strain>
    </source>
</reference>
<keyword evidence="3" id="KW-1185">Reference proteome</keyword>